<proteinExistence type="predicted"/>
<organism evidence="2 3">
    <name type="scientific">Geosporobacter subterraneus DSM 17957</name>
    <dbReference type="NCBI Taxonomy" id="1121919"/>
    <lineage>
        <taxon>Bacteria</taxon>
        <taxon>Bacillati</taxon>
        <taxon>Bacillota</taxon>
        <taxon>Clostridia</taxon>
        <taxon>Peptostreptococcales</taxon>
        <taxon>Thermotaleaceae</taxon>
        <taxon>Geosporobacter</taxon>
    </lineage>
</organism>
<gene>
    <name evidence="2" type="ORF">SAMN02745975_01611</name>
</gene>
<dbReference type="Gene3D" id="3.40.1360.10">
    <property type="match status" value="1"/>
</dbReference>
<reference evidence="3" key="1">
    <citation type="submission" date="2016-11" db="EMBL/GenBank/DDBJ databases">
        <authorList>
            <person name="Varghese N."/>
            <person name="Submissions S."/>
        </authorList>
    </citation>
    <scope>NUCLEOTIDE SEQUENCE [LARGE SCALE GENOMIC DNA]</scope>
    <source>
        <strain evidence="3">DSM 17957</strain>
    </source>
</reference>
<dbReference type="Pfam" id="PF13155">
    <property type="entry name" value="Toprim_2"/>
    <property type="match status" value="1"/>
</dbReference>
<keyword evidence="3" id="KW-1185">Reference proteome</keyword>
<dbReference type="Pfam" id="PF13154">
    <property type="entry name" value="DUF3991"/>
    <property type="match status" value="1"/>
</dbReference>
<evidence type="ECO:0000259" key="1">
    <source>
        <dbReference type="Pfam" id="PF13154"/>
    </source>
</evidence>
<dbReference type="EMBL" id="FQZV01000018">
    <property type="protein sequence ID" value="SHJ24809.1"/>
    <property type="molecule type" value="Genomic_DNA"/>
</dbReference>
<dbReference type="RefSeq" id="WP_110940786.1">
    <property type="nucleotide sequence ID" value="NZ_FQZV01000018.1"/>
</dbReference>
<dbReference type="InterPro" id="IPR025054">
    <property type="entry name" value="DUF3991"/>
</dbReference>
<evidence type="ECO:0000313" key="2">
    <source>
        <dbReference type="EMBL" id="SHJ24809.1"/>
    </source>
</evidence>
<accession>A0A1M6HRI6</accession>
<dbReference type="Proteomes" id="UP000184536">
    <property type="component" value="Unassembled WGS sequence"/>
</dbReference>
<evidence type="ECO:0000313" key="3">
    <source>
        <dbReference type="Proteomes" id="UP000184536"/>
    </source>
</evidence>
<name>A0A1M6HRI6_9FIRM</name>
<dbReference type="OrthoDB" id="9802530at2"/>
<sequence length="317" mass="36125">MPYVTPEQIERAKQMDLLTYLQYYEPHELVRFSGNVYTTRTHDSLKISNGKWCWWSRGIGGRSALDYLIKVRGMSFPEAVIQIDGQVAVVPPVSSKVEKTTEPKRLLLPDKNENNDRVIAYLMGRGIHRDLIDYCIKTKRLYESRNYHNAVFIGFDKEGVPRYGTLRGTSARRFLGEVNGSDKHFSFSIPAQNKSSKLHLFESAIDLLSYCTLELQSGKDWEQENHLSLAGIYKPKQNIEESTPPAALMQFLKDHPHIKDIALHLDNDTAGRLAAKTIETILPAPYTVSDEPPIRGKDYNDYLKTILGIQKLNSVVR</sequence>
<feature type="domain" description="DUF3991" evidence="1">
    <location>
        <begin position="120"/>
        <end position="189"/>
    </location>
</feature>
<protein>
    <recommendedName>
        <fullName evidence="1">DUF3991 domain-containing protein</fullName>
    </recommendedName>
</protein>
<dbReference type="AlphaFoldDB" id="A0A1M6HRI6"/>
<dbReference type="SUPFAM" id="SSF57783">
    <property type="entry name" value="Zinc beta-ribbon"/>
    <property type="match status" value="1"/>
</dbReference>
<dbReference type="STRING" id="1121919.SAMN02745975_01611"/>